<sequence>MDVFGFRAARRPVLVSLPHVGTALPDGFIGRLVPEAQGLPDTDWHLPRLYDFLEDLGVGVIQARFSRYVVDLNRPSNDTPLYSGATTGLCPTTLFDGAPLYQPGAEPNAAEVAERVTRYWAPYHDAITAEMTRLRDQFGRAVLFDAHSIRSVVPRLFEGRLPDLNIGTNDGRSADPVLSERLVAVGADAGADGFTHVLNGRFKGGHITRHFGRPAEGWHAVQLEMAQVTYMEEDAPFAFDEARAARIRPHLRRFIGAMADWAEERA</sequence>
<proteinExistence type="predicted"/>
<dbReference type="Pfam" id="PF05013">
    <property type="entry name" value="FGase"/>
    <property type="match status" value="1"/>
</dbReference>
<dbReference type="InterPro" id="IPR007709">
    <property type="entry name" value="N-FG_amidohydro"/>
</dbReference>
<dbReference type="AlphaFoldDB" id="A0A060DQ11"/>
<dbReference type="InterPro" id="IPR010247">
    <property type="entry name" value="HutG_amidohyd"/>
</dbReference>
<accession>A0A2K1FYG3</accession>
<geneLocation type="plasmid" evidence="2">
    <name>p10unnamed</name>
</geneLocation>
<dbReference type="EMBL" id="CP007795">
    <property type="protein sequence ID" value="AIB14810.1"/>
    <property type="molecule type" value="Genomic_DNA"/>
</dbReference>
<geneLocation type="plasmid" evidence="1 3">
    <name>AbAZ39_p2</name>
</geneLocation>
<reference evidence="1 3" key="1">
    <citation type="journal article" date="2014" name="Genome Announc.">
        <title>Complete Genome Sequence of the Model Rhizosphere Strain Azospirillum brasilense Az39, Successfully Applied in Agriculture.</title>
        <authorList>
            <person name="Rivera D."/>
            <person name="Revale S."/>
            <person name="Molina R."/>
            <person name="Gualpa J."/>
            <person name="Puente M."/>
            <person name="Maroniche G."/>
            <person name="Paris G."/>
            <person name="Baker D."/>
            <person name="Clavijo B."/>
            <person name="McLay K."/>
            <person name="Spaepen S."/>
            <person name="Perticari A."/>
            <person name="Vazquez M."/>
            <person name="Wisniewski-Dye F."/>
            <person name="Watkins C."/>
            <person name="Martinez-Abarca F."/>
            <person name="Vanderleyden J."/>
            <person name="Cassan F."/>
        </authorList>
    </citation>
    <scope>NUCLEOTIDE SEQUENCE [LARGE SCALE GENOMIC DNA]</scope>
    <source>
        <strain evidence="1 3">Az39</strain>
        <plasmid evidence="1">AbAZ39_p2</plasmid>
    </source>
</reference>
<accession>A0A060DQ11</accession>
<dbReference type="NCBIfam" id="TIGR02017">
    <property type="entry name" value="hutG_amidohyd"/>
    <property type="match status" value="1"/>
</dbReference>
<protein>
    <submittedName>
        <fullName evidence="1">N-formylglutamate amidohydrolase</fullName>
    </submittedName>
    <submittedName>
        <fullName evidence="2">N-formylglutamate deformylase</fullName>
    </submittedName>
</protein>
<name>A0A060DQ11_9PROT</name>
<dbReference type="EMBL" id="POWG01000019">
    <property type="protein sequence ID" value="PNQ97459.1"/>
    <property type="molecule type" value="Genomic_DNA"/>
</dbReference>
<evidence type="ECO:0000313" key="1">
    <source>
        <dbReference type="EMBL" id="AIB14810.1"/>
    </source>
</evidence>
<gene>
    <name evidence="2" type="primary">hutG</name>
    <name evidence="1" type="ORF">ABAZ39_23240</name>
    <name evidence="2" type="ORF">C1S70_17985</name>
</gene>
<dbReference type="RefSeq" id="WP_040136029.1">
    <property type="nucleotide sequence ID" value="NZ_CP007795.1"/>
</dbReference>
<dbReference type="GO" id="GO:0016787">
    <property type="term" value="F:hydrolase activity"/>
    <property type="evidence" value="ECO:0007669"/>
    <property type="project" value="UniProtKB-KW"/>
</dbReference>
<dbReference type="OrthoDB" id="9802050at2"/>
<dbReference type="Proteomes" id="UP000236268">
    <property type="component" value="Unassembled WGS sequence"/>
</dbReference>
<dbReference type="KEGG" id="abq:ABAZ39_23240"/>
<reference evidence="2 4" key="2">
    <citation type="submission" date="2018-01" db="EMBL/GenBank/DDBJ databases">
        <title>Whole genome sequence of Azospirillum brasilense REC3 isolated from strawberry roots.</title>
        <authorList>
            <person name="Fontana C.A."/>
            <person name="Salazar S.M."/>
            <person name="Bassi D."/>
            <person name="Puglisi E."/>
            <person name="Lovaisa N.C."/>
            <person name="Toffoli L.M."/>
            <person name="Pedraza R."/>
            <person name="Cocconcelli P.S."/>
        </authorList>
    </citation>
    <scope>NUCLEOTIDE SEQUENCE [LARGE SCALE GENOMIC DNA]</scope>
    <source>
        <strain evidence="2 4">REC3</strain>
        <plasmid evidence="2">p10unnamed</plasmid>
    </source>
</reference>
<evidence type="ECO:0000313" key="4">
    <source>
        <dbReference type="Proteomes" id="UP000236268"/>
    </source>
</evidence>
<organism evidence="1 3">
    <name type="scientific">Azospirillum argentinense</name>
    <dbReference type="NCBI Taxonomy" id="2970906"/>
    <lineage>
        <taxon>Bacteria</taxon>
        <taxon>Pseudomonadati</taxon>
        <taxon>Pseudomonadota</taxon>
        <taxon>Alphaproteobacteria</taxon>
        <taxon>Rhodospirillales</taxon>
        <taxon>Azospirillaceae</taxon>
        <taxon>Azospirillum</taxon>
    </lineage>
</organism>
<dbReference type="SUPFAM" id="SSF53187">
    <property type="entry name" value="Zn-dependent exopeptidases"/>
    <property type="match status" value="1"/>
</dbReference>
<dbReference type="Gene3D" id="3.40.630.40">
    <property type="entry name" value="Zn-dependent exopeptidases"/>
    <property type="match status" value="1"/>
</dbReference>
<dbReference type="Proteomes" id="UP000027186">
    <property type="component" value="Plasmid AbAZ39_p2"/>
</dbReference>
<keyword evidence="1" id="KW-0614">Plasmid</keyword>
<evidence type="ECO:0000313" key="2">
    <source>
        <dbReference type="EMBL" id="PNQ97459.1"/>
    </source>
</evidence>
<keyword evidence="1" id="KW-0378">Hydrolase</keyword>
<evidence type="ECO:0000313" key="3">
    <source>
        <dbReference type="Proteomes" id="UP000027186"/>
    </source>
</evidence>